<dbReference type="PANTHER" id="PTHR43918">
    <property type="entry name" value="ACETYLCHOLINESTERASE"/>
    <property type="match status" value="1"/>
</dbReference>
<feature type="compositionally biased region" description="Basic and acidic residues" evidence="3">
    <location>
        <begin position="181"/>
        <end position="194"/>
    </location>
</feature>
<protein>
    <recommendedName>
        <fullName evidence="5">Carboxylesterase type B domain-containing protein</fullName>
    </recommendedName>
</protein>
<organism evidence="6 7">
    <name type="scientific">Fusarium zealandicum</name>
    <dbReference type="NCBI Taxonomy" id="1053134"/>
    <lineage>
        <taxon>Eukaryota</taxon>
        <taxon>Fungi</taxon>
        <taxon>Dikarya</taxon>
        <taxon>Ascomycota</taxon>
        <taxon>Pezizomycotina</taxon>
        <taxon>Sordariomycetes</taxon>
        <taxon>Hypocreomycetidae</taxon>
        <taxon>Hypocreales</taxon>
        <taxon>Nectriaceae</taxon>
        <taxon>Fusarium</taxon>
        <taxon>Fusarium staphyleae species complex</taxon>
    </lineage>
</organism>
<dbReference type="SUPFAM" id="SSF53474">
    <property type="entry name" value="alpha/beta-Hydrolases"/>
    <property type="match status" value="1"/>
</dbReference>
<dbReference type="GO" id="GO:0052689">
    <property type="term" value="F:carboxylic ester hydrolase activity"/>
    <property type="evidence" value="ECO:0007669"/>
    <property type="project" value="TreeGrafter"/>
</dbReference>
<keyword evidence="4" id="KW-0732">Signal</keyword>
<dbReference type="InterPro" id="IPR029058">
    <property type="entry name" value="AB_hydrolase_fold"/>
</dbReference>
<feature type="domain" description="Carboxylesterase type B" evidence="5">
    <location>
        <begin position="36"/>
        <end position="144"/>
    </location>
</feature>
<dbReference type="InterPro" id="IPR050654">
    <property type="entry name" value="AChE-related_enzymes"/>
</dbReference>
<evidence type="ECO:0000256" key="4">
    <source>
        <dbReference type="SAM" id="SignalP"/>
    </source>
</evidence>
<sequence length="222" mass="24449">MKPLTTLAPLILPAITWARELTPGLDILKGSFGTGAKESEDCLFMNAFAPTSPQPPEGRPVVLFIHGGGWQQGNGQIYLSIFASYEDIFVFAFNYRTNAFGFPNSPDMPTHDTKLGLYDQQLAIAWVQASAHAFGGDPSKVTIWRVCWLHVSRHPAQRLQLCLSTAIPSRHDVLGPNVRRPPRDHGESAGDQLLEHSIRRSRLQPYKGRAAQPQGILANISA</sequence>
<feature type="region of interest" description="Disordered" evidence="3">
    <location>
        <begin position="173"/>
        <end position="194"/>
    </location>
</feature>
<feature type="signal peptide" evidence="4">
    <location>
        <begin position="1"/>
        <end position="18"/>
    </location>
</feature>
<dbReference type="EMBL" id="JABEYC010000802">
    <property type="protein sequence ID" value="KAF4974116.1"/>
    <property type="molecule type" value="Genomic_DNA"/>
</dbReference>
<gene>
    <name evidence="6" type="ORF">FZEAL_8954</name>
</gene>
<evidence type="ECO:0000259" key="5">
    <source>
        <dbReference type="Pfam" id="PF00135"/>
    </source>
</evidence>
<reference evidence="6" key="1">
    <citation type="journal article" date="2020" name="BMC Genomics">
        <title>Correction to: Identification and distribution of gene clusters required for synthesis of sphingolipid metabolism inhibitors in diverse species of the filamentous fungus Fusarium.</title>
        <authorList>
            <person name="Kim H.S."/>
            <person name="Lohmar J.M."/>
            <person name="Busman M."/>
            <person name="Brown D.W."/>
            <person name="Naumann T.A."/>
            <person name="Divon H.H."/>
            <person name="Lysoe E."/>
            <person name="Uhlig S."/>
            <person name="Proctor R.H."/>
        </authorList>
    </citation>
    <scope>NUCLEOTIDE SEQUENCE</scope>
    <source>
        <strain evidence="6">NRRL 22465</strain>
    </source>
</reference>
<keyword evidence="7" id="KW-1185">Reference proteome</keyword>
<evidence type="ECO:0000256" key="3">
    <source>
        <dbReference type="SAM" id="MobiDB-lite"/>
    </source>
</evidence>
<dbReference type="OrthoDB" id="408631at2759"/>
<dbReference type="Pfam" id="PF00135">
    <property type="entry name" value="COesterase"/>
    <property type="match status" value="1"/>
</dbReference>
<feature type="chain" id="PRO_5034427683" description="Carboxylesterase type B domain-containing protein" evidence="4">
    <location>
        <begin position="19"/>
        <end position="222"/>
    </location>
</feature>
<evidence type="ECO:0000313" key="7">
    <source>
        <dbReference type="Proteomes" id="UP000635477"/>
    </source>
</evidence>
<dbReference type="Proteomes" id="UP000635477">
    <property type="component" value="Unassembled WGS sequence"/>
</dbReference>
<name>A0A8H4UCW4_9HYPO</name>
<comment type="similarity">
    <text evidence="1">Belongs to the type-B carboxylesterase/lipase family.</text>
</comment>
<accession>A0A8H4UCW4</accession>
<comment type="caution">
    <text evidence="6">The sequence shown here is derived from an EMBL/GenBank/DDBJ whole genome shotgun (WGS) entry which is preliminary data.</text>
</comment>
<dbReference type="Gene3D" id="3.40.50.1820">
    <property type="entry name" value="alpha/beta hydrolase"/>
    <property type="match status" value="1"/>
</dbReference>
<evidence type="ECO:0000256" key="1">
    <source>
        <dbReference type="ARBA" id="ARBA00005964"/>
    </source>
</evidence>
<dbReference type="InterPro" id="IPR002018">
    <property type="entry name" value="CarbesteraseB"/>
</dbReference>
<dbReference type="AlphaFoldDB" id="A0A8H4UCW4"/>
<keyword evidence="2" id="KW-0378">Hydrolase</keyword>
<evidence type="ECO:0000256" key="2">
    <source>
        <dbReference type="ARBA" id="ARBA00022801"/>
    </source>
</evidence>
<evidence type="ECO:0000313" key="6">
    <source>
        <dbReference type="EMBL" id="KAF4974116.1"/>
    </source>
</evidence>
<reference evidence="6" key="2">
    <citation type="submission" date="2020-05" db="EMBL/GenBank/DDBJ databases">
        <authorList>
            <person name="Kim H.-S."/>
            <person name="Proctor R.H."/>
            <person name="Brown D.W."/>
        </authorList>
    </citation>
    <scope>NUCLEOTIDE SEQUENCE</scope>
    <source>
        <strain evidence="6">NRRL 22465</strain>
    </source>
</reference>
<proteinExistence type="inferred from homology"/>
<dbReference type="PANTHER" id="PTHR43918:SF4">
    <property type="entry name" value="CARBOXYLIC ESTER HYDROLASE"/>
    <property type="match status" value="1"/>
</dbReference>